<evidence type="ECO:0000256" key="1">
    <source>
        <dbReference type="SAM" id="SignalP"/>
    </source>
</evidence>
<feature type="domain" description="Copper amine oxidase-like N-terminal" evidence="2">
    <location>
        <begin position="664"/>
        <end position="770"/>
    </location>
</feature>
<gene>
    <name evidence="3" type="ordered locus">Desku_3397</name>
</gene>
<evidence type="ECO:0000259" key="2">
    <source>
        <dbReference type="Pfam" id="PF07833"/>
    </source>
</evidence>
<dbReference type="InterPro" id="IPR012854">
    <property type="entry name" value="Cu_amine_oxidase-like_N"/>
</dbReference>
<name>A0AAU8PGV0_DESK7</name>
<dbReference type="Gene3D" id="3.30.457.10">
    <property type="entry name" value="Copper amine oxidase-like, N-terminal domain"/>
    <property type="match status" value="2"/>
</dbReference>
<protein>
    <submittedName>
        <fullName evidence="3">Copper amine oxidase-like domain-containing protein</fullName>
    </submittedName>
</protein>
<dbReference type="SUPFAM" id="SSF55383">
    <property type="entry name" value="Copper amine oxidase, domain N"/>
    <property type="match status" value="2"/>
</dbReference>
<dbReference type="EMBL" id="CP002770">
    <property type="protein sequence ID" value="AEG16881.1"/>
    <property type="molecule type" value="Genomic_DNA"/>
</dbReference>
<accession>A0AAU8PGV0</accession>
<dbReference type="InterPro" id="IPR036582">
    <property type="entry name" value="Mao_N_sf"/>
</dbReference>
<feature type="chain" id="PRO_5043571792" evidence="1">
    <location>
        <begin position="29"/>
        <end position="773"/>
    </location>
</feature>
<reference evidence="4" key="1">
    <citation type="submission" date="2011-05" db="EMBL/GenBank/DDBJ databases">
        <title>Complete sequence of Desulfotomaculum kuznetsovii DSM 6115.</title>
        <authorList>
            <person name="Lucas S."/>
            <person name="Han J."/>
            <person name="Lapidus A."/>
            <person name="Cheng J.-F."/>
            <person name="Goodwin L."/>
            <person name="Pitluck S."/>
            <person name="Peters L."/>
            <person name="Mikhailova N."/>
            <person name="Lu M."/>
            <person name="Saunders E."/>
            <person name="Han C."/>
            <person name="Tapia R."/>
            <person name="Land M."/>
            <person name="Hauser L."/>
            <person name="Kyrpides N."/>
            <person name="Ivanova N."/>
            <person name="Pagani I."/>
            <person name="Nazina T."/>
            <person name="Ivanova A."/>
            <person name="Parshina S."/>
            <person name="Kuever J."/>
            <person name="Muyzer G."/>
            <person name="Plugge C."/>
            <person name="Stams A."/>
            <person name="Woyke T."/>
        </authorList>
    </citation>
    <scope>NUCLEOTIDE SEQUENCE [LARGE SCALE GENOMIC DNA]</scope>
    <source>
        <strain evidence="4">DSM 6115 / VKM B-1805 / 17</strain>
    </source>
</reference>
<keyword evidence="1" id="KW-0732">Signal</keyword>
<evidence type="ECO:0000313" key="4">
    <source>
        <dbReference type="Proteomes" id="UP000009229"/>
    </source>
</evidence>
<organism evidence="3 4">
    <name type="scientific">Desulfofundulus kuznetsovii (strain DSM 6115 / VKM B-1805 / 17)</name>
    <name type="common">Desulfotomaculum kuznetsovii</name>
    <dbReference type="NCBI Taxonomy" id="760568"/>
    <lineage>
        <taxon>Bacteria</taxon>
        <taxon>Bacillati</taxon>
        <taxon>Bacillota</taxon>
        <taxon>Clostridia</taxon>
        <taxon>Eubacteriales</taxon>
        <taxon>Peptococcaceae</taxon>
        <taxon>Desulfofundulus</taxon>
    </lineage>
</organism>
<dbReference type="AlphaFoldDB" id="A0AAU8PGV0"/>
<dbReference type="Proteomes" id="UP000009229">
    <property type="component" value="Chromosome"/>
</dbReference>
<dbReference type="Pfam" id="PF07833">
    <property type="entry name" value="Cu_amine_oxidN1"/>
    <property type="match status" value="1"/>
</dbReference>
<sequence>MRKSRKLIAILAVLALLVTMLPVGTAFAASGYTALQVPNVSDDDWYKLGTVLVEVSAGALGVGDSVTFRLPEDFKLADDEDNLKVDKTGKIIYDGAVGASKPSVTFDAPSTYAGDKNALTNSDYSIDILDNNEFKVSVSSVTYSGEKAFIMIAFPRVYVADGFSGDIELIADAPSGSGFPTGKVVIARVPGGKVELSAIDVKSFSDEIAVKIRAKETTTGSLEEDSKSLKFKLPSGFEWAKVDFTGTGYTKINDWLGYKVIWGDSTNLKFGTGKVDKETMEIEVTGESKDSPAFVEFLAKIQVSDESKAKVGDVAISVSGESDVDVSELVIAKYGEHGTTVSAKDAPVVYAGKLEQKIGDIVIKENVVGSLIKDRTIILTLPSNAKWGKVDKDASNNSAKIEFVGFPGSDGKTIKYKVTDPSSKNPAELVLKDMEVCLEPGVTGDLEIEVSGTAGVSGKITVAKIELPVQVTASAKPEVKIGAAGQPAGDIIITEVKAGAINDDKDDYILLDLPDGVKFSGTPKVEVTEGDLDIDEAGVKLQNNDNELYIPVKSSSTKASTIKVSGIKYTVDRTVAEGDIKVKVKGTALVDVNDDNSMNDYWGTNYTVDSKVEIEGYEYDINKDGLFPQTSTAASTFNAVVVTPAPGEQKATVVFKVGDTKFTLNGVEQTMDVAPYVKNGRTYVPVRYSAQAVGVAAENILYSGGKVTLIKGDKVVQFTIGSNVMLINGVAVTMDVKAEITNGRTMLPFRYVAQALGAQVNWDPTEQTVTMTL</sequence>
<dbReference type="RefSeq" id="WP_013824387.1">
    <property type="nucleotide sequence ID" value="NC_015573.1"/>
</dbReference>
<dbReference type="KEGG" id="dku:Desku_3397"/>
<keyword evidence="4" id="KW-1185">Reference proteome</keyword>
<evidence type="ECO:0000313" key="3">
    <source>
        <dbReference type="EMBL" id="AEG16881.1"/>
    </source>
</evidence>
<proteinExistence type="predicted"/>
<feature type="signal peptide" evidence="1">
    <location>
        <begin position="1"/>
        <end position="28"/>
    </location>
</feature>